<sequence>MTDDERSAGLEKHVQLNKPEQERLAAMLEKALKELDLADQKIAAVYVSQALDALLGNSEPV</sequence>
<evidence type="ECO:0000313" key="1">
    <source>
        <dbReference type="EMBL" id="RDC61369.1"/>
    </source>
</evidence>
<protein>
    <submittedName>
        <fullName evidence="1">Uncharacterized protein</fullName>
    </submittedName>
</protein>
<organism evidence="1 2">
    <name type="scientific">Alteripontixanthobacter maritimus</name>
    <dbReference type="NCBI Taxonomy" id="2161824"/>
    <lineage>
        <taxon>Bacteria</taxon>
        <taxon>Pseudomonadati</taxon>
        <taxon>Pseudomonadota</taxon>
        <taxon>Alphaproteobacteria</taxon>
        <taxon>Sphingomonadales</taxon>
        <taxon>Erythrobacteraceae</taxon>
        <taxon>Alteripontixanthobacter</taxon>
    </lineage>
</organism>
<evidence type="ECO:0000313" key="2">
    <source>
        <dbReference type="Proteomes" id="UP000253727"/>
    </source>
</evidence>
<comment type="caution">
    <text evidence="1">The sequence shown here is derived from an EMBL/GenBank/DDBJ whole genome shotgun (WGS) entry which is preliminary data.</text>
</comment>
<accession>A0A369QEN5</accession>
<keyword evidence="2" id="KW-1185">Reference proteome</keyword>
<name>A0A369QEN5_9SPHN</name>
<dbReference type="EMBL" id="QBKA01000002">
    <property type="protein sequence ID" value="RDC61369.1"/>
    <property type="molecule type" value="Genomic_DNA"/>
</dbReference>
<reference evidence="1 2" key="1">
    <citation type="submission" date="2018-04" db="EMBL/GenBank/DDBJ databases">
        <title>Altererythrobacter sp. HME9302 genome sequencing and assembly.</title>
        <authorList>
            <person name="Kang H."/>
            <person name="Kim H."/>
            <person name="Joh K."/>
        </authorList>
    </citation>
    <scope>NUCLEOTIDE SEQUENCE [LARGE SCALE GENOMIC DNA]</scope>
    <source>
        <strain evidence="1 2">HME9302</strain>
    </source>
</reference>
<gene>
    <name evidence="1" type="ORF">HME9302_02591</name>
</gene>
<dbReference type="AlphaFoldDB" id="A0A369QEN5"/>
<dbReference type="RefSeq" id="WP_115367319.1">
    <property type="nucleotide sequence ID" value="NZ_QBKA01000002.1"/>
</dbReference>
<dbReference type="Proteomes" id="UP000253727">
    <property type="component" value="Unassembled WGS sequence"/>
</dbReference>
<proteinExistence type="predicted"/>